<dbReference type="EMBL" id="NSIT01000051">
    <property type="protein sequence ID" value="PJE79716.1"/>
    <property type="molecule type" value="Genomic_DNA"/>
</dbReference>
<evidence type="ECO:0000313" key="2">
    <source>
        <dbReference type="EMBL" id="PJE79716.1"/>
    </source>
</evidence>
<dbReference type="InterPro" id="IPR013096">
    <property type="entry name" value="Cupin_2"/>
</dbReference>
<dbReference type="CDD" id="cd06981">
    <property type="entry name" value="cupin_reut_a1446"/>
    <property type="match status" value="1"/>
</dbReference>
<accession>A0A2H9T905</accession>
<name>A0A2H9T905_9ZZZZ</name>
<dbReference type="InterPro" id="IPR014710">
    <property type="entry name" value="RmlC-like_jellyroll"/>
</dbReference>
<gene>
    <name evidence="2" type="ORF">CI610_01288</name>
</gene>
<dbReference type="SUPFAM" id="SSF51182">
    <property type="entry name" value="RmlC-like cupins"/>
    <property type="match status" value="1"/>
</dbReference>
<sequence length="110" mass="13114">MEKNTEGNLWTQIPSQIPKELFETLFHNHSIKIERIVSRGHVAPENEWYDQNKNEWVILLKGRAVLRIEDQRELVNMEAGDYLFIPAHQRHRVEWTEPEADSVWLAVHFI</sequence>
<dbReference type="AlphaFoldDB" id="A0A2H9T905"/>
<reference evidence="2" key="1">
    <citation type="journal article" date="2017" name="Appl. Environ. Microbiol.">
        <title>Molecular characterization of an Endozoicomonas-like organism causing infection in king scallop Pecten maximus L.</title>
        <authorList>
            <person name="Cano I."/>
            <person name="van Aerle R."/>
            <person name="Ross S."/>
            <person name="Verner-Jeffreys D.W."/>
            <person name="Paley R.K."/>
            <person name="Rimmer G."/>
            <person name="Ryder D."/>
            <person name="Hooper P."/>
            <person name="Stone D."/>
            <person name="Feist S.W."/>
        </authorList>
    </citation>
    <scope>NUCLEOTIDE SEQUENCE</scope>
</reference>
<comment type="caution">
    <text evidence="2">The sequence shown here is derived from an EMBL/GenBank/DDBJ whole genome shotgun (WGS) entry which is preliminary data.</text>
</comment>
<dbReference type="InterPro" id="IPR011051">
    <property type="entry name" value="RmlC_Cupin_sf"/>
</dbReference>
<feature type="domain" description="Cupin type-2" evidence="1">
    <location>
        <begin position="48"/>
        <end position="107"/>
    </location>
</feature>
<evidence type="ECO:0000259" key="1">
    <source>
        <dbReference type="Pfam" id="PF07883"/>
    </source>
</evidence>
<proteinExistence type="predicted"/>
<dbReference type="Pfam" id="PF07883">
    <property type="entry name" value="Cupin_2"/>
    <property type="match status" value="1"/>
</dbReference>
<dbReference type="Gene3D" id="2.60.120.10">
    <property type="entry name" value="Jelly Rolls"/>
    <property type="match status" value="1"/>
</dbReference>
<organism evidence="2">
    <name type="scientific">invertebrate metagenome</name>
    <dbReference type="NCBI Taxonomy" id="1711999"/>
    <lineage>
        <taxon>unclassified sequences</taxon>
        <taxon>metagenomes</taxon>
        <taxon>organismal metagenomes</taxon>
    </lineage>
</organism>
<protein>
    <recommendedName>
        <fullName evidence="1">Cupin type-2 domain-containing protein</fullName>
    </recommendedName>
</protein>